<organism evidence="3 4">
    <name type="scientific">Ruthenibacterium intestinale</name>
    <dbReference type="NCBI Taxonomy" id="3133163"/>
    <lineage>
        <taxon>Bacteria</taxon>
        <taxon>Bacillati</taxon>
        <taxon>Bacillota</taxon>
        <taxon>Clostridia</taxon>
        <taxon>Eubacteriales</taxon>
        <taxon>Oscillospiraceae</taxon>
        <taxon>Ruthenibacterium</taxon>
    </lineage>
</organism>
<comment type="caution">
    <text evidence="3">The sequence shown here is derived from an EMBL/GenBank/DDBJ whole genome shotgun (WGS) entry which is preliminary data.</text>
</comment>
<feature type="transmembrane region" description="Helical" evidence="2">
    <location>
        <begin position="171"/>
        <end position="190"/>
    </location>
</feature>
<dbReference type="RefSeq" id="WP_349215240.1">
    <property type="nucleotide sequence ID" value="NZ_JBBMFA010000069.1"/>
</dbReference>
<evidence type="ECO:0008006" key="5">
    <source>
        <dbReference type="Google" id="ProtNLM"/>
    </source>
</evidence>
<name>A0ABV1GD94_9FIRM</name>
<proteinExistence type="predicted"/>
<protein>
    <recommendedName>
        <fullName evidence="5">Zinc-ribbon domain-containing protein</fullName>
    </recommendedName>
</protein>
<keyword evidence="2" id="KW-1133">Transmembrane helix</keyword>
<evidence type="ECO:0000313" key="3">
    <source>
        <dbReference type="EMBL" id="MEQ2519805.1"/>
    </source>
</evidence>
<keyword evidence="2" id="KW-0472">Membrane</keyword>
<dbReference type="EMBL" id="JBBMFA010000069">
    <property type="protein sequence ID" value="MEQ2519805.1"/>
    <property type="molecule type" value="Genomic_DNA"/>
</dbReference>
<feature type="region of interest" description="Disordered" evidence="1">
    <location>
        <begin position="26"/>
        <end position="98"/>
    </location>
</feature>
<feature type="compositionally biased region" description="Polar residues" evidence="1">
    <location>
        <begin position="34"/>
        <end position="51"/>
    </location>
</feature>
<keyword evidence="4" id="KW-1185">Reference proteome</keyword>
<evidence type="ECO:0000256" key="1">
    <source>
        <dbReference type="SAM" id="MobiDB-lite"/>
    </source>
</evidence>
<reference evidence="3 4" key="1">
    <citation type="submission" date="2024-03" db="EMBL/GenBank/DDBJ databases">
        <title>Human intestinal bacterial collection.</title>
        <authorList>
            <person name="Pauvert C."/>
            <person name="Hitch T.C.A."/>
            <person name="Clavel T."/>
        </authorList>
    </citation>
    <scope>NUCLEOTIDE SEQUENCE [LARGE SCALE GENOMIC DNA]</scope>
    <source>
        <strain evidence="3 4">CLA-JM-H11</strain>
    </source>
</reference>
<dbReference type="Proteomes" id="UP001477672">
    <property type="component" value="Unassembled WGS sequence"/>
</dbReference>
<accession>A0ABV1GD94</accession>
<feature type="transmembrane region" description="Helical" evidence="2">
    <location>
        <begin position="124"/>
        <end position="151"/>
    </location>
</feature>
<sequence length="197" mass="21852">MHYCIYCGFPMKDEDAICPRCGAKSEIQPDVTVPTATQAQPDSVAQPTPDASSAAPVQPEPATQPDPNASAVPPVQPEPAAARQEPPRTAPQYMPGGYPPVQQPPYYEQGRPMPYPVQQPPEPLSLGTIVGMLVLGNIPLVGWIVMLIWAFERSMRPNRRNLARGILIVKLIGWALFIFLWVLFAIWGYSVSRFYYY</sequence>
<gene>
    <name evidence="3" type="ORF">WMO24_05075</name>
</gene>
<keyword evidence="2" id="KW-0812">Transmembrane</keyword>
<evidence type="ECO:0000256" key="2">
    <source>
        <dbReference type="SAM" id="Phobius"/>
    </source>
</evidence>
<evidence type="ECO:0000313" key="4">
    <source>
        <dbReference type="Proteomes" id="UP001477672"/>
    </source>
</evidence>